<dbReference type="EMBL" id="JAUSTT010000010">
    <property type="protein sequence ID" value="MDQ0176205.1"/>
    <property type="molecule type" value="Genomic_DNA"/>
</dbReference>
<keyword evidence="3" id="KW-1185">Reference proteome</keyword>
<comment type="caution">
    <text evidence="2">The sequence shown here is derived from an EMBL/GenBank/DDBJ whole genome shotgun (WGS) entry which is preliminary data.</text>
</comment>
<evidence type="ECO:0000256" key="1">
    <source>
        <dbReference type="SAM" id="Phobius"/>
    </source>
</evidence>
<name>A0ABT9WTW6_9BACI</name>
<accession>A0ABT9WTW6</accession>
<gene>
    <name evidence="2" type="ORF">J2S08_002041</name>
</gene>
<evidence type="ECO:0008006" key="4">
    <source>
        <dbReference type="Google" id="ProtNLM"/>
    </source>
</evidence>
<reference evidence="2 3" key="1">
    <citation type="submission" date="2023-07" db="EMBL/GenBank/DDBJ databases">
        <title>Genomic Encyclopedia of Type Strains, Phase IV (KMG-IV): sequencing the most valuable type-strain genomes for metagenomic binning, comparative biology and taxonomic classification.</title>
        <authorList>
            <person name="Goeker M."/>
        </authorList>
    </citation>
    <scope>NUCLEOTIDE SEQUENCE [LARGE SCALE GENOMIC DNA]</scope>
    <source>
        <strain evidence="2 3">DSM 23837</strain>
    </source>
</reference>
<protein>
    <recommendedName>
        <fullName evidence="4">Transposase</fullName>
    </recommendedName>
</protein>
<keyword evidence="1" id="KW-0472">Membrane</keyword>
<evidence type="ECO:0000313" key="3">
    <source>
        <dbReference type="Proteomes" id="UP001223586"/>
    </source>
</evidence>
<evidence type="ECO:0000313" key="2">
    <source>
        <dbReference type="EMBL" id="MDQ0176205.1"/>
    </source>
</evidence>
<feature type="transmembrane region" description="Helical" evidence="1">
    <location>
        <begin position="17"/>
        <end position="36"/>
    </location>
</feature>
<proteinExistence type="predicted"/>
<organism evidence="2 3">
    <name type="scientific">Bacillus chungangensis</name>
    <dbReference type="NCBI Taxonomy" id="587633"/>
    <lineage>
        <taxon>Bacteria</taxon>
        <taxon>Bacillati</taxon>
        <taxon>Bacillota</taxon>
        <taxon>Bacilli</taxon>
        <taxon>Bacillales</taxon>
        <taxon>Bacillaceae</taxon>
        <taxon>Bacillus</taxon>
    </lineage>
</organism>
<dbReference type="RefSeq" id="WP_307229175.1">
    <property type="nucleotide sequence ID" value="NZ_JAUSTT010000010.1"/>
</dbReference>
<keyword evidence="1" id="KW-0812">Transmembrane</keyword>
<dbReference type="Proteomes" id="UP001223586">
    <property type="component" value="Unassembled WGS sequence"/>
</dbReference>
<keyword evidence="1" id="KW-1133">Transmembrane helix</keyword>
<sequence>MNTSKIIKNIDRKKREMQITTIINVIMFTMLFYRLFKKPLSKKIDIHLSVLPEKLCSCLPVFQAMDKVATLFDTTKSNK</sequence>